<evidence type="ECO:0000313" key="3">
    <source>
        <dbReference type="Proteomes" id="UP000734511"/>
    </source>
</evidence>
<proteinExistence type="predicted"/>
<gene>
    <name evidence="2" type="ORF">HCN08_08685</name>
</gene>
<feature type="domain" description="VOC" evidence="1">
    <location>
        <begin position="9"/>
        <end position="134"/>
    </location>
</feature>
<dbReference type="PANTHER" id="PTHR34109:SF1">
    <property type="entry name" value="VOC DOMAIN-CONTAINING PROTEIN"/>
    <property type="match status" value="1"/>
</dbReference>
<dbReference type="InterPro" id="IPR004360">
    <property type="entry name" value="Glyas_Fos-R_dOase_dom"/>
</dbReference>
<evidence type="ECO:0000313" key="2">
    <source>
        <dbReference type="EMBL" id="NJP43473.1"/>
    </source>
</evidence>
<accession>A0ABX0ZI27</accession>
<keyword evidence="3" id="KW-1185">Reference proteome</keyword>
<dbReference type="PANTHER" id="PTHR34109">
    <property type="entry name" value="BNAUNNG04460D PROTEIN-RELATED"/>
    <property type="match status" value="1"/>
</dbReference>
<organism evidence="2 3">
    <name type="scientific">Actinacidiphila epipremni</name>
    <dbReference type="NCBI Taxonomy" id="2053013"/>
    <lineage>
        <taxon>Bacteria</taxon>
        <taxon>Bacillati</taxon>
        <taxon>Actinomycetota</taxon>
        <taxon>Actinomycetes</taxon>
        <taxon>Kitasatosporales</taxon>
        <taxon>Streptomycetaceae</taxon>
        <taxon>Actinacidiphila</taxon>
    </lineage>
</organism>
<dbReference type="Gene3D" id="3.30.720.120">
    <property type="match status" value="1"/>
</dbReference>
<sequence>MTEETSVLSYPTVSPFLFVAGADAAIDFYRAVFDATERIRVREPDGRIGHAELQIGDSVVMFADEFPEHGVPGPRSVGGTPVAISVHVADVDEVFRRALAAGSRSLRALADEAYGDRVGMFEDPFGHRWMVATHLERLCVDEIIRRTSAGS</sequence>
<name>A0ABX0ZI27_9ACTN</name>
<evidence type="ECO:0000259" key="1">
    <source>
        <dbReference type="PROSITE" id="PS51819"/>
    </source>
</evidence>
<dbReference type="Pfam" id="PF00903">
    <property type="entry name" value="Glyoxalase"/>
    <property type="match status" value="1"/>
</dbReference>
<dbReference type="SUPFAM" id="SSF54593">
    <property type="entry name" value="Glyoxalase/Bleomycin resistance protein/Dihydroxybiphenyl dioxygenase"/>
    <property type="match status" value="1"/>
</dbReference>
<dbReference type="CDD" id="cd07246">
    <property type="entry name" value="VOC_like"/>
    <property type="match status" value="1"/>
</dbReference>
<dbReference type="InterPro" id="IPR037523">
    <property type="entry name" value="VOC_core"/>
</dbReference>
<reference evidence="2 3" key="1">
    <citation type="submission" date="2020-03" db="EMBL/GenBank/DDBJ databases">
        <title>WGS of actinomycetes isolated from Thailand.</title>
        <authorList>
            <person name="Thawai C."/>
        </authorList>
    </citation>
    <scope>NUCLEOTIDE SEQUENCE [LARGE SCALE GENOMIC DNA]</scope>
    <source>
        <strain evidence="2 3">PRB2-1</strain>
    </source>
</reference>
<dbReference type="InterPro" id="IPR029068">
    <property type="entry name" value="Glyas_Bleomycin-R_OHBP_Dase"/>
</dbReference>
<dbReference type="EMBL" id="JAATEJ010000005">
    <property type="protein sequence ID" value="NJP43473.1"/>
    <property type="molecule type" value="Genomic_DNA"/>
</dbReference>
<comment type="caution">
    <text evidence="2">The sequence shown here is derived from an EMBL/GenBank/DDBJ whole genome shotgun (WGS) entry which is preliminary data.</text>
</comment>
<dbReference type="PROSITE" id="PS51819">
    <property type="entry name" value="VOC"/>
    <property type="match status" value="1"/>
</dbReference>
<protein>
    <submittedName>
        <fullName evidence="2">VOC family protein</fullName>
    </submittedName>
</protein>
<dbReference type="RefSeq" id="WP_167982354.1">
    <property type="nucleotide sequence ID" value="NZ_JAATEJ010000005.1"/>
</dbReference>
<dbReference type="Proteomes" id="UP000734511">
    <property type="component" value="Unassembled WGS sequence"/>
</dbReference>
<dbReference type="Gene3D" id="3.30.720.110">
    <property type="match status" value="1"/>
</dbReference>